<keyword evidence="3" id="KW-1185">Reference proteome</keyword>
<dbReference type="STRING" id="1088818.A0A2I0BBJ3"/>
<dbReference type="CDD" id="cd06222">
    <property type="entry name" value="RNase_H_like"/>
    <property type="match status" value="1"/>
</dbReference>
<dbReference type="Gene3D" id="3.30.420.10">
    <property type="entry name" value="Ribonuclease H-like superfamily/Ribonuclease H"/>
    <property type="match status" value="1"/>
</dbReference>
<proteinExistence type="predicted"/>
<dbReference type="InterPro" id="IPR002156">
    <property type="entry name" value="RNaseH_domain"/>
</dbReference>
<organism evidence="2 3">
    <name type="scientific">Apostasia shenzhenica</name>
    <dbReference type="NCBI Taxonomy" id="1088818"/>
    <lineage>
        <taxon>Eukaryota</taxon>
        <taxon>Viridiplantae</taxon>
        <taxon>Streptophyta</taxon>
        <taxon>Embryophyta</taxon>
        <taxon>Tracheophyta</taxon>
        <taxon>Spermatophyta</taxon>
        <taxon>Magnoliopsida</taxon>
        <taxon>Liliopsida</taxon>
        <taxon>Asparagales</taxon>
        <taxon>Orchidaceae</taxon>
        <taxon>Apostasioideae</taxon>
        <taxon>Apostasia</taxon>
    </lineage>
</organism>
<gene>
    <name evidence="2" type="ORF">AXF42_Ash013281</name>
</gene>
<dbReference type="OrthoDB" id="588006at2759"/>
<dbReference type="Pfam" id="PF13456">
    <property type="entry name" value="RVT_3"/>
    <property type="match status" value="1"/>
</dbReference>
<protein>
    <recommendedName>
        <fullName evidence="1">RNase H type-1 domain-containing protein</fullName>
    </recommendedName>
</protein>
<dbReference type="PANTHER" id="PTHR47074">
    <property type="entry name" value="BNAC02G40300D PROTEIN"/>
    <property type="match status" value="1"/>
</dbReference>
<evidence type="ECO:0000313" key="3">
    <source>
        <dbReference type="Proteomes" id="UP000236161"/>
    </source>
</evidence>
<dbReference type="InterPro" id="IPR044730">
    <property type="entry name" value="RNase_H-like_dom_plant"/>
</dbReference>
<dbReference type="AlphaFoldDB" id="A0A2I0BBJ3"/>
<dbReference type="InterPro" id="IPR052929">
    <property type="entry name" value="RNase_H-like_EbsB-rel"/>
</dbReference>
<reference evidence="2 3" key="1">
    <citation type="journal article" date="2017" name="Nature">
        <title>The Apostasia genome and the evolution of orchids.</title>
        <authorList>
            <person name="Zhang G.Q."/>
            <person name="Liu K.W."/>
            <person name="Li Z."/>
            <person name="Lohaus R."/>
            <person name="Hsiao Y.Y."/>
            <person name="Niu S.C."/>
            <person name="Wang J.Y."/>
            <person name="Lin Y.C."/>
            <person name="Xu Q."/>
            <person name="Chen L.J."/>
            <person name="Yoshida K."/>
            <person name="Fujiwara S."/>
            <person name="Wang Z.W."/>
            <person name="Zhang Y.Q."/>
            <person name="Mitsuda N."/>
            <person name="Wang M."/>
            <person name="Liu G.H."/>
            <person name="Pecoraro L."/>
            <person name="Huang H.X."/>
            <person name="Xiao X.J."/>
            <person name="Lin M."/>
            <person name="Wu X.Y."/>
            <person name="Wu W.L."/>
            <person name="Chen Y.Y."/>
            <person name="Chang S.B."/>
            <person name="Sakamoto S."/>
            <person name="Ohme-Takagi M."/>
            <person name="Yagi M."/>
            <person name="Zeng S.J."/>
            <person name="Shen C.Y."/>
            <person name="Yeh C.M."/>
            <person name="Luo Y.B."/>
            <person name="Tsai W.C."/>
            <person name="Van de Peer Y."/>
            <person name="Liu Z.J."/>
        </authorList>
    </citation>
    <scope>NUCLEOTIDE SEQUENCE [LARGE SCALE GENOMIC DNA]</scope>
    <source>
        <strain evidence="3">cv. Shenzhen</strain>
        <tissue evidence="2">Stem</tissue>
    </source>
</reference>
<feature type="domain" description="RNase H type-1" evidence="1">
    <location>
        <begin position="35"/>
        <end position="121"/>
    </location>
</feature>
<dbReference type="PANTHER" id="PTHR47074:SF11">
    <property type="entry name" value="REVERSE TRANSCRIPTASE-LIKE PROTEIN"/>
    <property type="match status" value="1"/>
</dbReference>
<dbReference type="InterPro" id="IPR012337">
    <property type="entry name" value="RNaseH-like_sf"/>
</dbReference>
<evidence type="ECO:0000259" key="1">
    <source>
        <dbReference type="Pfam" id="PF13456"/>
    </source>
</evidence>
<dbReference type="Proteomes" id="UP000236161">
    <property type="component" value="Unassembled WGS sequence"/>
</dbReference>
<sequence length="214" mass="24296">MIHPRSHWNPNASLRPCFPSLDSWVPPPPGWIKINFDSSVKSGGIVGAGYIIRDHYTNFICCGGRRILTRVVPIAKKWAALEGLKAIQCDTPRTMGIWFEGDSMKILQLIFNELERNRDSHNQTGLQSYCLDHQQYGVVDRLFRGSNFTSRDPILANIVNILLSFAACRVSYIQRNNNSAADFLTHYATLGDFCWEIDMALPNDFCNILKMDVK</sequence>
<name>A0A2I0BBJ3_9ASPA</name>
<dbReference type="GO" id="GO:0003676">
    <property type="term" value="F:nucleic acid binding"/>
    <property type="evidence" value="ECO:0007669"/>
    <property type="project" value="InterPro"/>
</dbReference>
<dbReference type="InterPro" id="IPR036397">
    <property type="entry name" value="RNaseH_sf"/>
</dbReference>
<dbReference type="SUPFAM" id="SSF53098">
    <property type="entry name" value="Ribonuclease H-like"/>
    <property type="match status" value="1"/>
</dbReference>
<evidence type="ECO:0000313" key="2">
    <source>
        <dbReference type="EMBL" id="PKA65160.1"/>
    </source>
</evidence>
<accession>A0A2I0BBJ3</accession>
<dbReference type="GO" id="GO:0004523">
    <property type="term" value="F:RNA-DNA hybrid ribonuclease activity"/>
    <property type="evidence" value="ECO:0007669"/>
    <property type="project" value="InterPro"/>
</dbReference>
<dbReference type="EMBL" id="KZ451896">
    <property type="protein sequence ID" value="PKA65160.1"/>
    <property type="molecule type" value="Genomic_DNA"/>
</dbReference>